<dbReference type="InterPro" id="IPR001123">
    <property type="entry name" value="LeuE-type"/>
</dbReference>
<dbReference type="EMBL" id="BSUN01000001">
    <property type="protein sequence ID" value="GMA35723.1"/>
    <property type="molecule type" value="Genomic_DNA"/>
</dbReference>
<organism evidence="7 8">
    <name type="scientific">Demequina litorisediminis</name>
    <dbReference type="NCBI Taxonomy" id="1849022"/>
    <lineage>
        <taxon>Bacteria</taxon>
        <taxon>Bacillati</taxon>
        <taxon>Actinomycetota</taxon>
        <taxon>Actinomycetes</taxon>
        <taxon>Micrococcales</taxon>
        <taxon>Demequinaceae</taxon>
        <taxon>Demequina</taxon>
    </lineage>
</organism>
<dbReference type="Proteomes" id="UP001157125">
    <property type="component" value="Unassembled WGS sequence"/>
</dbReference>
<evidence type="ECO:0008006" key="9">
    <source>
        <dbReference type="Google" id="ProtNLM"/>
    </source>
</evidence>
<feature type="transmembrane region" description="Helical" evidence="6">
    <location>
        <begin position="38"/>
        <end position="66"/>
    </location>
</feature>
<evidence type="ECO:0000256" key="3">
    <source>
        <dbReference type="ARBA" id="ARBA00022692"/>
    </source>
</evidence>
<accession>A0ABQ6ID03</accession>
<evidence type="ECO:0000313" key="8">
    <source>
        <dbReference type="Proteomes" id="UP001157125"/>
    </source>
</evidence>
<evidence type="ECO:0000256" key="6">
    <source>
        <dbReference type="SAM" id="Phobius"/>
    </source>
</evidence>
<dbReference type="Pfam" id="PF01810">
    <property type="entry name" value="LysE"/>
    <property type="match status" value="1"/>
</dbReference>
<feature type="transmembrane region" description="Helical" evidence="6">
    <location>
        <begin position="188"/>
        <end position="206"/>
    </location>
</feature>
<keyword evidence="3 6" id="KW-0812">Transmembrane</keyword>
<sequence length="208" mass="20358">MHALLEGIIAGLAVAIPLGAIGVLIIQRAVEHGFVSGAAAGLGTATADAAYATLAVTVGAAVGPAIAEHATALHWAAAVVLMVVAVVLARPVWSRGDASVVAAPPDARAASPLRSYAMVLGLTLANPTTVIYFAALAAGPALGAHASGASRAAFVAGVLLGSAVWQVVLAAVGAGFRSRLLTPTARRWTAGVGAALVVVLALRSAIAA</sequence>
<comment type="caution">
    <text evidence="7">The sequence shown here is derived from an EMBL/GenBank/DDBJ whole genome shotgun (WGS) entry which is preliminary data.</text>
</comment>
<feature type="transmembrane region" description="Helical" evidence="6">
    <location>
        <begin position="113"/>
        <end position="134"/>
    </location>
</feature>
<feature type="transmembrane region" description="Helical" evidence="6">
    <location>
        <begin position="6"/>
        <end position="26"/>
    </location>
</feature>
<evidence type="ECO:0000256" key="4">
    <source>
        <dbReference type="ARBA" id="ARBA00022989"/>
    </source>
</evidence>
<dbReference type="RefSeq" id="WP_284328167.1">
    <property type="nucleotide sequence ID" value="NZ_BSUN01000001.1"/>
</dbReference>
<name>A0ABQ6ID03_9MICO</name>
<evidence type="ECO:0000256" key="2">
    <source>
        <dbReference type="ARBA" id="ARBA00022475"/>
    </source>
</evidence>
<feature type="transmembrane region" description="Helical" evidence="6">
    <location>
        <begin position="154"/>
        <end position="176"/>
    </location>
</feature>
<reference evidence="8" key="1">
    <citation type="journal article" date="2019" name="Int. J. Syst. Evol. Microbiol.">
        <title>The Global Catalogue of Microorganisms (GCM) 10K type strain sequencing project: providing services to taxonomists for standard genome sequencing and annotation.</title>
        <authorList>
            <consortium name="The Broad Institute Genomics Platform"/>
            <consortium name="The Broad Institute Genome Sequencing Center for Infectious Disease"/>
            <person name="Wu L."/>
            <person name="Ma J."/>
        </authorList>
    </citation>
    <scope>NUCLEOTIDE SEQUENCE [LARGE SCALE GENOMIC DNA]</scope>
    <source>
        <strain evidence="8">NBRC 112299</strain>
    </source>
</reference>
<keyword evidence="4 6" id="KW-1133">Transmembrane helix</keyword>
<keyword evidence="8" id="KW-1185">Reference proteome</keyword>
<dbReference type="PANTHER" id="PTHR30086:SF20">
    <property type="entry name" value="ARGININE EXPORTER PROTEIN ARGO-RELATED"/>
    <property type="match status" value="1"/>
</dbReference>
<proteinExistence type="predicted"/>
<dbReference type="PANTHER" id="PTHR30086">
    <property type="entry name" value="ARGININE EXPORTER PROTEIN ARGO"/>
    <property type="match status" value="1"/>
</dbReference>
<keyword evidence="2" id="KW-1003">Cell membrane</keyword>
<evidence type="ECO:0000313" key="7">
    <source>
        <dbReference type="EMBL" id="GMA35723.1"/>
    </source>
</evidence>
<evidence type="ECO:0000256" key="1">
    <source>
        <dbReference type="ARBA" id="ARBA00004651"/>
    </source>
</evidence>
<evidence type="ECO:0000256" key="5">
    <source>
        <dbReference type="ARBA" id="ARBA00023136"/>
    </source>
</evidence>
<keyword evidence="5 6" id="KW-0472">Membrane</keyword>
<gene>
    <name evidence="7" type="ORF">GCM10025876_19270</name>
</gene>
<feature type="transmembrane region" description="Helical" evidence="6">
    <location>
        <begin position="72"/>
        <end position="93"/>
    </location>
</feature>
<protein>
    <recommendedName>
        <fullName evidence="9">Arginine exporter protein ArgO</fullName>
    </recommendedName>
</protein>
<comment type="subcellular location">
    <subcellularLocation>
        <location evidence="1">Cell membrane</location>
        <topology evidence="1">Multi-pass membrane protein</topology>
    </subcellularLocation>
</comment>